<evidence type="ECO:0000256" key="4">
    <source>
        <dbReference type="ARBA" id="ARBA00022989"/>
    </source>
</evidence>
<evidence type="ECO:0000256" key="5">
    <source>
        <dbReference type="ARBA" id="ARBA00023040"/>
    </source>
</evidence>
<accession>A0AAN9TNJ3</accession>
<keyword evidence="5" id="KW-0297">G-protein coupled receptor</keyword>
<dbReference type="PANTHER" id="PTHR24243">
    <property type="entry name" value="G-PROTEIN COUPLED RECEPTOR"/>
    <property type="match status" value="1"/>
</dbReference>
<feature type="transmembrane region" description="Helical" evidence="9">
    <location>
        <begin position="141"/>
        <end position="163"/>
    </location>
</feature>
<evidence type="ECO:0000313" key="11">
    <source>
        <dbReference type="EMBL" id="KAK7602002.1"/>
    </source>
</evidence>
<dbReference type="InterPro" id="IPR000276">
    <property type="entry name" value="GPCR_Rhodpsn"/>
</dbReference>
<dbReference type="SUPFAM" id="SSF81321">
    <property type="entry name" value="Family A G protein-coupled receptor-like"/>
    <property type="match status" value="1"/>
</dbReference>
<keyword evidence="12" id="KW-1185">Reference proteome</keyword>
<feature type="transmembrane region" description="Helical" evidence="9">
    <location>
        <begin position="47"/>
        <end position="67"/>
    </location>
</feature>
<dbReference type="PANTHER" id="PTHR24243:SF107">
    <property type="entry name" value="NEUROPEPTIDES CAPA RECEPTOR"/>
    <property type="match status" value="1"/>
</dbReference>
<reference evidence="11 12" key="1">
    <citation type="submission" date="2024-03" db="EMBL/GenBank/DDBJ databases">
        <title>Adaptation during the transition from Ophiocordyceps entomopathogen to insect associate is accompanied by gene loss and intensified selection.</title>
        <authorList>
            <person name="Ward C.M."/>
            <person name="Onetto C.A."/>
            <person name="Borneman A.R."/>
        </authorList>
    </citation>
    <scope>NUCLEOTIDE SEQUENCE [LARGE SCALE GENOMIC DNA]</scope>
    <source>
        <strain evidence="11">AWRI1</strain>
        <tissue evidence="11">Single Adult Female</tissue>
    </source>
</reference>
<evidence type="ECO:0000256" key="6">
    <source>
        <dbReference type="ARBA" id="ARBA00023136"/>
    </source>
</evidence>
<keyword evidence="7" id="KW-0675">Receptor</keyword>
<evidence type="ECO:0000256" key="7">
    <source>
        <dbReference type="ARBA" id="ARBA00023170"/>
    </source>
</evidence>
<dbReference type="EMBL" id="JBBCAQ010000010">
    <property type="protein sequence ID" value="KAK7602002.1"/>
    <property type="molecule type" value="Genomic_DNA"/>
</dbReference>
<dbReference type="GO" id="GO:0008188">
    <property type="term" value="F:neuropeptide receptor activity"/>
    <property type="evidence" value="ECO:0007669"/>
    <property type="project" value="TreeGrafter"/>
</dbReference>
<organism evidence="11 12">
    <name type="scientific">Parthenolecanium corni</name>
    <dbReference type="NCBI Taxonomy" id="536013"/>
    <lineage>
        <taxon>Eukaryota</taxon>
        <taxon>Metazoa</taxon>
        <taxon>Ecdysozoa</taxon>
        <taxon>Arthropoda</taxon>
        <taxon>Hexapoda</taxon>
        <taxon>Insecta</taxon>
        <taxon>Pterygota</taxon>
        <taxon>Neoptera</taxon>
        <taxon>Paraneoptera</taxon>
        <taxon>Hemiptera</taxon>
        <taxon>Sternorrhyncha</taxon>
        <taxon>Coccoidea</taxon>
        <taxon>Coccidae</taxon>
        <taxon>Parthenolecanium</taxon>
    </lineage>
</organism>
<feature type="transmembrane region" description="Helical" evidence="9">
    <location>
        <begin position="100"/>
        <end position="121"/>
    </location>
</feature>
<evidence type="ECO:0000259" key="10">
    <source>
        <dbReference type="PROSITE" id="PS50262"/>
    </source>
</evidence>
<dbReference type="InterPro" id="IPR017452">
    <property type="entry name" value="GPCR_Rhodpsn_7TM"/>
</dbReference>
<evidence type="ECO:0000256" key="8">
    <source>
        <dbReference type="ARBA" id="ARBA00023224"/>
    </source>
</evidence>
<comment type="subcellular location">
    <subcellularLocation>
        <location evidence="1">Membrane</location>
        <topology evidence="1">Multi-pass membrane protein</topology>
    </subcellularLocation>
</comment>
<protein>
    <recommendedName>
        <fullName evidence="10">G-protein coupled receptors family 1 profile domain-containing protein</fullName>
    </recommendedName>
</protein>
<dbReference type="Proteomes" id="UP001367676">
    <property type="component" value="Unassembled WGS sequence"/>
</dbReference>
<evidence type="ECO:0000256" key="1">
    <source>
        <dbReference type="ARBA" id="ARBA00004141"/>
    </source>
</evidence>
<proteinExistence type="inferred from homology"/>
<dbReference type="Gene3D" id="1.20.1070.10">
    <property type="entry name" value="Rhodopsin 7-helix transmembrane proteins"/>
    <property type="match status" value="1"/>
</dbReference>
<dbReference type="Pfam" id="PF00001">
    <property type="entry name" value="7tm_1"/>
    <property type="match status" value="1"/>
</dbReference>
<keyword evidence="8" id="KW-0807">Transducer</keyword>
<dbReference type="PRINTS" id="PR00237">
    <property type="entry name" value="GPCRRHODOPSN"/>
</dbReference>
<keyword evidence="6 9" id="KW-0472">Membrane</keyword>
<name>A0AAN9TNJ3_9HEMI</name>
<dbReference type="GO" id="GO:0005886">
    <property type="term" value="C:plasma membrane"/>
    <property type="evidence" value="ECO:0007669"/>
    <property type="project" value="TreeGrafter"/>
</dbReference>
<comment type="similarity">
    <text evidence="2">Belongs to the G-protein coupled receptor 1 family.</text>
</comment>
<keyword evidence="4 9" id="KW-1133">Transmembrane helix</keyword>
<evidence type="ECO:0000313" key="12">
    <source>
        <dbReference type="Proteomes" id="UP001367676"/>
    </source>
</evidence>
<evidence type="ECO:0000256" key="9">
    <source>
        <dbReference type="SAM" id="Phobius"/>
    </source>
</evidence>
<comment type="caution">
    <text evidence="11">The sequence shown here is derived from an EMBL/GenBank/DDBJ whole genome shotgun (WGS) entry which is preliminary data.</text>
</comment>
<keyword evidence="3 9" id="KW-0812">Transmembrane</keyword>
<evidence type="ECO:0000256" key="2">
    <source>
        <dbReference type="ARBA" id="ARBA00010663"/>
    </source>
</evidence>
<gene>
    <name evidence="11" type="ORF">V9T40_009443</name>
</gene>
<dbReference type="PROSITE" id="PS50262">
    <property type="entry name" value="G_PROTEIN_RECEP_F1_2"/>
    <property type="match status" value="1"/>
</dbReference>
<sequence length="292" mass="33938">MLKAYNQENARKRKESQKLSSGLRANESAFCALLDDDLPEKCPLYELSFILFFLVPMLLIIVLYGCIGIRIRKRSRHSLGKRVEGAVHGESRHMKTRKSIIRMLAAVVVTFFLCWAPFHAQRLLYLYADRTTSYYSEINEWLYYIAGCFYYFSSTVNPVLYNIMSVKYRHAFRQTLCGFKYKHNRSRDLHSSFHDTIIQSNENSHWRRSLTWRQTSKRSLKSNGTDVVVMIAPISDGEHSRRSSSNWRKTFLRVTMGARLAKSADGRCSDIMDESEISSPRNKVSIQLETCI</sequence>
<evidence type="ECO:0000256" key="3">
    <source>
        <dbReference type="ARBA" id="ARBA00022692"/>
    </source>
</evidence>
<feature type="domain" description="G-protein coupled receptors family 1 profile" evidence="10">
    <location>
        <begin position="42"/>
        <end position="161"/>
    </location>
</feature>
<dbReference type="AlphaFoldDB" id="A0AAN9TNJ3"/>